<name>A0A2P8I2I2_SACCR</name>
<dbReference type="AlphaFoldDB" id="A0A2P8I2I2"/>
<evidence type="ECO:0000313" key="2">
    <source>
        <dbReference type="Proteomes" id="UP000241118"/>
    </source>
</evidence>
<protein>
    <submittedName>
        <fullName evidence="1">Uncharacterized protein</fullName>
    </submittedName>
</protein>
<comment type="caution">
    <text evidence="1">The sequence shown here is derived from an EMBL/GenBank/DDBJ whole genome shotgun (WGS) entry which is preliminary data.</text>
</comment>
<organism evidence="1 2">
    <name type="scientific">Saccharothrix carnea</name>
    <dbReference type="NCBI Taxonomy" id="1280637"/>
    <lineage>
        <taxon>Bacteria</taxon>
        <taxon>Bacillati</taxon>
        <taxon>Actinomycetota</taxon>
        <taxon>Actinomycetes</taxon>
        <taxon>Pseudonocardiales</taxon>
        <taxon>Pseudonocardiaceae</taxon>
        <taxon>Saccharothrix</taxon>
    </lineage>
</organism>
<sequence length="76" mass="8235">MLPWEWAAPSGSGGRGAESGRFRLIQAALGAPPGTRADQTAAAGLPLHTWRLARGLRDFPHRQGHWHHMGPHTGRP</sequence>
<proteinExistence type="predicted"/>
<accession>A0A2P8I2I2</accession>
<evidence type="ECO:0000313" key="1">
    <source>
        <dbReference type="EMBL" id="PSL52669.1"/>
    </source>
</evidence>
<keyword evidence="2" id="KW-1185">Reference proteome</keyword>
<gene>
    <name evidence="1" type="ORF">B0I31_112138</name>
</gene>
<dbReference type="EMBL" id="PYAX01000012">
    <property type="protein sequence ID" value="PSL52669.1"/>
    <property type="molecule type" value="Genomic_DNA"/>
</dbReference>
<reference evidence="1 2" key="1">
    <citation type="submission" date="2018-03" db="EMBL/GenBank/DDBJ databases">
        <title>Genomic Encyclopedia of Type Strains, Phase III (KMG-III): the genomes of soil and plant-associated and newly described type strains.</title>
        <authorList>
            <person name="Whitman W."/>
        </authorList>
    </citation>
    <scope>NUCLEOTIDE SEQUENCE [LARGE SCALE GENOMIC DNA]</scope>
    <source>
        <strain evidence="1 2">CGMCC 4.7097</strain>
    </source>
</reference>
<dbReference type="RefSeq" id="WP_106618835.1">
    <property type="nucleotide sequence ID" value="NZ_PYAX01000012.1"/>
</dbReference>
<dbReference type="Proteomes" id="UP000241118">
    <property type="component" value="Unassembled WGS sequence"/>
</dbReference>